<gene>
    <name evidence="2" type="ORF">TrVE_jg10912</name>
</gene>
<feature type="transmembrane region" description="Helical" evidence="1">
    <location>
        <begin position="21"/>
        <end position="42"/>
    </location>
</feature>
<keyword evidence="1" id="KW-1133">Transmembrane helix</keyword>
<dbReference type="EMBL" id="BRXX01000479">
    <property type="protein sequence ID" value="GMI13840.1"/>
    <property type="molecule type" value="Genomic_DNA"/>
</dbReference>
<sequence length="379" mass="41197">MSSSYAAAKSKEEGTIFLSASGLPTPTLILLCLCIPVLLHASNGGSKFLRPEDSRKFVAVVVGIVGWQWLKGKKGKNRGGPWEHFTDEFSRGDYDKVTTALKAELEKDKPDPQLTVEALTCLLNQSGVISESPAKAAAVISTVTEVVLPEFNDFTAKGKTYDIVNVSLRILMKLPSPSVSNFLAENPDAFPPVLDIVKRCLRACEKNEEGSLDEVGCKTLTSTTLLLSKISTPKVVGLFVANDIASAIIPILQYFQNDVRVQRNVLLLLFNLVYENEVGKGQLVRAAGVEAVIETLSRNIDLEEGMVLVVHGMGVMFDLLRISISPDDGTCLNAQAAQTVRQISKAKGFVKVLQQIKTKEWNAKGVDLKTMCDAMLEGL</sequence>
<dbReference type="Proteomes" id="UP001165160">
    <property type="component" value="Unassembled WGS sequence"/>
</dbReference>
<comment type="caution">
    <text evidence="2">The sequence shown here is derived from an EMBL/GenBank/DDBJ whole genome shotgun (WGS) entry which is preliminary data.</text>
</comment>
<evidence type="ECO:0008006" key="4">
    <source>
        <dbReference type="Google" id="ProtNLM"/>
    </source>
</evidence>
<name>A0A9W7FKR5_9STRA</name>
<evidence type="ECO:0000313" key="2">
    <source>
        <dbReference type="EMBL" id="GMI13840.1"/>
    </source>
</evidence>
<accession>A0A9W7FKR5</accession>
<dbReference type="AlphaFoldDB" id="A0A9W7FKR5"/>
<organism evidence="2 3">
    <name type="scientific">Triparma verrucosa</name>
    <dbReference type="NCBI Taxonomy" id="1606542"/>
    <lineage>
        <taxon>Eukaryota</taxon>
        <taxon>Sar</taxon>
        <taxon>Stramenopiles</taxon>
        <taxon>Ochrophyta</taxon>
        <taxon>Bolidophyceae</taxon>
        <taxon>Parmales</taxon>
        <taxon>Triparmaceae</taxon>
        <taxon>Triparma</taxon>
    </lineage>
</organism>
<keyword evidence="1" id="KW-0472">Membrane</keyword>
<dbReference type="InterPro" id="IPR016024">
    <property type="entry name" value="ARM-type_fold"/>
</dbReference>
<dbReference type="InterPro" id="IPR011989">
    <property type="entry name" value="ARM-like"/>
</dbReference>
<dbReference type="SUPFAM" id="SSF48371">
    <property type="entry name" value="ARM repeat"/>
    <property type="match status" value="1"/>
</dbReference>
<protein>
    <recommendedName>
        <fullName evidence="4">ARM repeat superfamily protein</fullName>
    </recommendedName>
</protein>
<keyword evidence="1" id="KW-0812">Transmembrane</keyword>
<evidence type="ECO:0000313" key="3">
    <source>
        <dbReference type="Proteomes" id="UP001165160"/>
    </source>
</evidence>
<proteinExistence type="predicted"/>
<dbReference type="Gene3D" id="1.25.10.10">
    <property type="entry name" value="Leucine-rich Repeat Variant"/>
    <property type="match status" value="1"/>
</dbReference>
<keyword evidence="3" id="KW-1185">Reference proteome</keyword>
<evidence type="ECO:0000256" key="1">
    <source>
        <dbReference type="SAM" id="Phobius"/>
    </source>
</evidence>
<reference evidence="3" key="1">
    <citation type="journal article" date="2023" name="Commun. Biol.">
        <title>Genome analysis of Parmales, the sister group of diatoms, reveals the evolutionary specialization of diatoms from phago-mixotrophs to photoautotrophs.</title>
        <authorList>
            <person name="Ban H."/>
            <person name="Sato S."/>
            <person name="Yoshikawa S."/>
            <person name="Yamada K."/>
            <person name="Nakamura Y."/>
            <person name="Ichinomiya M."/>
            <person name="Sato N."/>
            <person name="Blanc-Mathieu R."/>
            <person name="Endo H."/>
            <person name="Kuwata A."/>
            <person name="Ogata H."/>
        </authorList>
    </citation>
    <scope>NUCLEOTIDE SEQUENCE [LARGE SCALE GENOMIC DNA]</scope>
    <source>
        <strain evidence="3">NIES 3699</strain>
    </source>
</reference>